<evidence type="ECO:0000313" key="3">
    <source>
        <dbReference type="EMBL" id="OGK06753.1"/>
    </source>
</evidence>
<reference evidence="3 4" key="1">
    <citation type="journal article" date="2016" name="Nat. Commun.">
        <title>Thousands of microbial genomes shed light on interconnected biogeochemical processes in an aquifer system.</title>
        <authorList>
            <person name="Anantharaman K."/>
            <person name="Brown C.T."/>
            <person name="Hug L.A."/>
            <person name="Sharon I."/>
            <person name="Castelle C.J."/>
            <person name="Probst A.J."/>
            <person name="Thomas B.C."/>
            <person name="Singh A."/>
            <person name="Wilkins M.J."/>
            <person name="Karaoz U."/>
            <person name="Brodie E.L."/>
            <person name="Williams K.H."/>
            <person name="Hubbard S.S."/>
            <person name="Banfield J.F."/>
        </authorList>
    </citation>
    <scope>NUCLEOTIDE SEQUENCE [LARGE SCALE GENOMIC DNA]</scope>
</reference>
<dbReference type="InterPro" id="IPR026444">
    <property type="entry name" value="Secre_tail"/>
</dbReference>
<comment type="caution">
    <text evidence="3">The sequence shown here is derived from an EMBL/GenBank/DDBJ whole genome shotgun (WGS) entry which is preliminary data.</text>
</comment>
<organism evidence="3 4">
    <name type="scientific">Candidatus Raymondbacteria bacterium RIFOXYD12_FULL_49_13</name>
    <dbReference type="NCBI Taxonomy" id="1817890"/>
    <lineage>
        <taxon>Bacteria</taxon>
        <taxon>Raymondiibacteriota</taxon>
    </lineage>
</organism>
<dbReference type="Proteomes" id="UP000179243">
    <property type="component" value="Unassembled WGS sequence"/>
</dbReference>
<dbReference type="EMBL" id="MFYX01000021">
    <property type="protein sequence ID" value="OGK06753.1"/>
    <property type="molecule type" value="Genomic_DNA"/>
</dbReference>
<evidence type="ECO:0000313" key="4">
    <source>
        <dbReference type="Proteomes" id="UP000179243"/>
    </source>
</evidence>
<evidence type="ECO:0000259" key="2">
    <source>
        <dbReference type="Pfam" id="PF18962"/>
    </source>
</evidence>
<dbReference type="AlphaFoldDB" id="A0A1F7FJD9"/>
<feature type="signal peptide" evidence="1">
    <location>
        <begin position="1"/>
        <end position="19"/>
    </location>
</feature>
<proteinExistence type="predicted"/>
<dbReference type="NCBIfam" id="TIGR04183">
    <property type="entry name" value="Por_Secre_tail"/>
    <property type="match status" value="1"/>
</dbReference>
<protein>
    <recommendedName>
        <fullName evidence="2">Secretion system C-terminal sorting domain-containing protein</fullName>
    </recommendedName>
</protein>
<keyword evidence="1" id="KW-0732">Signal</keyword>
<sequence length="374" mass="39072">MKKALIAVGVLAMSICTYAQLASGSHVYWYKATTNGYGLTDNPGPNLPANAFVHEGKIVTANNSTGLGYAGTGFSFGSNPLDNQGWCGVIFSGDLNNTENIGGSVDSAFIRGEYDDWPSGNGPLCNGGPVAIRCGVVDVSFGIMMWGSADAMPDDAVWADLDPMNTLSYDLTIAGAEEIINFTSPQGRTTGDASPLLDKQFFRVDVTDQVNYILQNISSTSAWAIVCLSQAGVGDTGKTSGIAGEGGGYDGMHGGTAVSVANVPWTTDGNTMHLLAYGSLAQVSVENEAAEVAGKIAIDNNPNPFNPTTTITYNTLGLKGMLKIFNSAGKVVYSNSVSGKGSTVWNAQNMSSGVYFSRLTVGNSVVSKRLILMK</sequence>
<gene>
    <name evidence="3" type="ORF">A2519_04985</name>
</gene>
<name>A0A1F7FJD9_UNCRA</name>
<evidence type="ECO:0000256" key="1">
    <source>
        <dbReference type="SAM" id="SignalP"/>
    </source>
</evidence>
<accession>A0A1F7FJD9</accession>
<feature type="domain" description="Secretion system C-terminal sorting" evidence="2">
    <location>
        <begin position="302"/>
        <end position="371"/>
    </location>
</feature>
<dbReference type="Pfam" id="PF18962">
    <property type="entry name" value="Por_Secre_tail"/>
    <property type="match status" value="1"/>
</dbReference>
<feature type="chain" id="PRO_5009528776" description="Secretion system C-terminal sorting domain-containing protein" evidence="1">
    <location>
        <begin position="20"/>
        <end position="374"/>
    </location>
</feature>